<evidence type="ECO:0000256" key="1">
    <source>
        <dbReference type="SAM" id="MobiDB-lite"/>
    </source>
</evidence>
<feature type="compositionally biased region" description="Low complexity" evidence="1">
    <location>
        <begin position="282"/>
        <end position="300"/>
    </location>
</feature>
<gene>
    <name evidence="3" type="ORF">AB675_2221</name>
</gene>
<evidence type="ECO:0000313" key="3">
    <source>
        <dbReference type="EMBL" id="KPI43008.1"/>
    </source>
</evidence>
<dbReference type="AlphaFoldDB" id="A0A0N0NPQ9"/>
<dbReference type="Proteomes" id="UP000038010">
    <property type="component" value="Unassembled WGS sequence"/>
</dbReference>
<feature type="region of interest" description="Disordered" evidence="1">
    <location>
        <begin position="1"/>
        <end position="23"/>
    </location>
</feature>
<feature type="compositionally biased region" description="Pro residues" evidence="1">
    <location>
        <begin position="82"/>
        <end position="96"/>
    </location>
</feature>
<feature type="region of interest" description="Disordered" evidence="1">
    <location>
        <begin position="167"/>
        <end position="202"/>
    </location>
</feature>
<dbReference type="OrthoDB" id="5327700at2759"/>
<dbReference type="VEuPathDB" id="FungiDB:AB675_2221"/>
<keyword evidence="2" id="KW-1133">Transmembrane helix</keyword>
<keyword evidence="4" id="KW-1185">Reference proteome</keyword>
<evidence type="ECO:0008006" key="5">
    <source>
        <dbReference type="Google" id="ProtNLM"/>
    </source>
</evidence>
<evidence type="ECO:0000256" key="2">
    <source>
        <dbReference type="SAM" id="Phobius"/>
    </source>
</evidence>
<feature type="region of interest" description="Disordered" evidence="1">
    <location>
        <begin position="282"/>
        <end position="336"/>
    </location>
</feature>
<feature type="compositionally biased region" description="Basic and acidic residues" evidence="1">
    <location>
        <begin position="167"/>
        <end position="193"/>
    </location>
</feature>
<protein>
    <recommendedName>
        <fullName evidence="5">Peroxin 22-like protein</fullName>
    </recommendedName>
</protein>
<reference evidence="3 4" key="1">
    <citation type="submission" date="2015-06" db="EMBL/GenBank/DDBJ databases">
        <title>Draft genome of the ant-associated black yeast Phialophora attae CBS 131958.</title>
        <authorList>
            <person name="Moreno L.F."/>
            <person name="Stielow B.J."/>
            <person name="de Hoog S."/>
            <person name="Vicente V.A."/>
            <person name="Weiss V.A."/>
            <person name="de Vries M."/>
            <person name="Cruz L.M."/>
            <person name="Souza E.M."/>
        </authorList>
    </citation>
    <scope>NUCLEOTIDE SEQUENCE [LARGE SCALE GENOMIC DNA]</scope>
    <source>
        <strain evidence="3 4">CBS 131958</strain>
    </source>
</reference>
<comment type="caution">
    <text evidence="3">The sequence shown here is derived from an EMBL/GenBank/DDBJ whole genome shotgun (WGS) entry which is preliminary data.</text>
</comment>
<feature type="compositionally biased region" description="Gly residues" evidence="1">
    <location>
        <begin position="118"/>
        <end position="128"/>
    </location>
</feature>
<dbReference type="RefSeq" id="XP_018002971.1">
    <property type="nucleotide sequence ID" value="XM_018142175.1"/>
</dbReference>
<dbReference type="EMBL" id="LFJN01000006">
    <property type="protein sequence ID" value="KPI43008.1"/>
    <property type="molecule type" value="Genomic_DNA"/>
</dbReference>
<organism evidence="3 4">
    <name type="scientific">Cyphellophora attinorum</name>
    <dbReference type="NCBI Taxonomy" id="1664694"/>
    <lineage>
        <taxon>Eukaryota</taxon>
        <taxon>Fungi</taxon>
        <taxon>Dikarya</taxon>
        <taxon>Ascomycota</taxon>
        <taxon>Pezizomycotina</taxon>
        <taxon>Eurotiomycetes</taxon>
        <taxon>Chaetothyriomycetidae</taxon>
        <taxon>Chaetothyriales</taxon>
        <taxon>Cyphellophoraceae</taxon>
        <taxon>Cyphellophora</taxon>
    </lineage>
</organism>
<feature type="region of interest" description="Disordered" evidence="1">
    <location>
        <begin position="54"/>
        <end position="135"/>
    </location>
</feature>
<name>A0A0N0NPQ9_9EURO</name>
<accession>A0A0N0NPQ9</accession>
<sequence length="475" mass="50715">MSYQYTVTERRRRTTSPSYGASSNRSTFGYWVPLVLTVGAAVVGVAAWVWSERREDDEDSDHEHYSGGVPPPGYASMSGGMGPPPPGGMGMPPGPGPMGMQQGGPPGPGMGMPPVQGGFRGGVDGPEGGWSSRSRSRTLNWASQQVAAGFAAAGAMVGGALGAAREGDQGAYRDHERWSEEAEQRDSERERGQVKQGLKRRGTADEYFSGEVKLPTRMSGYKGKKRRTVAIVVSAVENGTAATELGNHASILAHLPEHLDPDTTRVFVLIYAPDLKTHPLATTSASQQSMRSQSMASSFSNISHPGDQTPETPAQTPGEFPTSGLTELDPAPEDSSLFSSSTLFKTLHNQARALVERDSHIMPFTTPAGHKHILKSLSPEIVYIQESLCGDAGEGEIVADLSGWVRQIVVVVGDEGGAGGLVDTDDEVERKRMGGKDGTGVWWMKEERTGLGKRVAVVEGVKVGDDWGRRVNEQD</sequence>
<proteinExistence type="predicted"/>
<feature type="transmembrane region" description="Helical" evidence="2">
    <location>
        <begin position="28"/>
        <end position="50"/>
    </location>
</feature>
<dbReference type="GeneID" id="28734055"/>
<keyword evidence="2" id="KW-0472">Membrane</keyword>
<evidence type="ECO:0000313" key="4">
    <source>
        <dbReference type="Proteomes" id="UP000038010"/>
    </source>
</evidence>
<keyword evidence="2" id="KW-0812">Transmembrane</keyword>